<organism evidence="1">
    <name type="scientific">Absidia glauca</name>
    <name type="common">Pin mould</name>
    <dbReference type="NCBI Taxonomy" id="4829"/>
    <lineage>
        <taxon>Eukaryota</taxon>
        <taxon>Fungi</taxon>
        <taxon>Fungi incertae sedis</taxon>
        <taxon>Mucoromycota</taxon>
        <taxon>Mucoromycotina</taxon>
        <taxon>Mucoromycetes</taxon>
        <taxon>Mucorales</taxon>
        <taxon>Cunninghamellaceae</taxon>
        <taxon>Absidia</taxon>
    </lineage>
</organism>
<dbReference type="AlphaFoldDB" id="A0A168PU96"/>
<dbReference type="InParanoid" id="A0A168PU96"/>
<proteinExistence type="predicted"/>
<evidence type="ECO:0000313" key="1">
    <source>
        <dbReference type="EMBL" id="SAM02987.1"/>
    </source>
</evidence>
<sequence>MSYSDQSLAVVKFPKHFLSYVLSLIGLKRVLTPAAIDTDLSGASTSSTCSSSISSAFTTISHSSTSASSHNPTTDDDDWDSNRHKAVLSFTTDNYPQMSLAWVQAYTKSLVQLDDHLRPTDRFSQTHAITATLHKLVRRCTDHFTDHTALLALLSIADHCLATPSHELCQHLFYRAKLGRLLVLEMTSVVKRTPPTTIDTTDDWIVLLERVCSALAKLDPTWVHVADYQWLVDHVKFL</sequence>
<protein>
    <submittedName>
        <fullName evidence="1">Uncharacterized protein</fullName>
    </submittedName>
</protein>
<dbReference type="Proteomes" id="UP000078561">
    <property type="component" value="Unassembled WGS sequence"/>
</dbReference>
<dbReference type="OrthoDB" id="2275837at2759"/>
<gene>
    <name evidence="1" type="primary">ABSGL_08804.1 scaffold 10439</name>
</gene>
<keyword evidence="2" id="KW-1185">Reference proteome</keyword>
<reference evidence="1" key="1">
    <citation type="submission" date="2016-04" db="EMBL/GenBank/DDBJ databases">
        <authorList>
            <person name="Evans L.H."/>
            <person name="Alamgir A."/>
            <person name="Owens N."/>
            <person name="Weber N.D."/>
            <person name="Virtaneva K."/>
            <person name="Barbian K."/>
            <person name="Babar A."/>
            <person name="Rosenke K."/>
        </authorList>
    </citation>
    <scope>NUCLEOTIDE SEQUENCE [LARGE SCALE GENOMIC DNA]</scope>
    <source>
        <strain evidence="1">CBS 101.48</strain>
    </source>
</reference>
<dbReference type="EMBL" id="LT554026">
    <property type="protein sequence ID" value="SAM02987.1"/>
    <property type="molecule type" value="Genomic_DNA"/>
</dbReference>
<name>A0A168PU96_ABSGL</name>
<evidence type="ECO:0000313" key="2">
    <source>
        <dbReference type="Proteomes" id="UP000078561"/>
    </source>
</evidence>
<accession>A0A168PU96</accession>